<evidence type="ECO:0000313" key="1">
    <source>
        <dbReference type="EMBL" id="MFA0813615.1"/>
    </source>
</evidence>
<accession>A0ABV4P6H6</accession>
<reference evidence="1 2" key="1">
    <citation type="submission" date="2024-08" db="EMBL/GenBank/DDBJ databases">
        <authorList>
            <person name="Ishaq N."/>
        </authorList>
    </citation>
    <scope>NUCLEOTIDE SEQUENCE [LARGE SCALE GENOMIC DNA]</scope>
    <source>
        <strain evidence="1 2">DSM 18651</strain>
    </source>
</reference>
<name>A0ABV4P6H6_9GAMM</name>
<proteinExistence type="predicted"/>
<dbReference type="Proteomes" id="UP001569428">
    <property type="component" value="Unassembled WGS sequence"/>
</dbReference>
<comment type="caution">
    <text evidence="1">The sequence shown here is derived from an EMBL/GenBank/DDBJ whole genome shotgun (WGS) entry which is preliminary data.</text>
</comment>
<protein>
    <submittedName>
        <fullName evidence="1">Uncharacterized protein</fullName>
    </submittedName>
</protein>
<gene>
    <name evidence="1" type="ORF">ACCI49_22255</name>
</gene>
<keyword evidence="2" id="KW-1185">Reference proteome</keyword>
<sequence>MAQDIAVSPLQSELIDYVLDTYGYKTGWELKNLTHNESPWLQHSSDGKVADGGIITEPELLAFFNSKVDMEGFSLKSDLSSIEGSLANDFIAVPDEIQSADDFVQWAKSVSFN</sequence>
<dbReference type="EMBL" id="JBGMEK010000113">
    <property type="protein sequence ID" value="MFA0813615.1"/>
    <property type="molecule type" value="Genomic_DNA"/>
</dbReference>
<dbReference type="RefSeq" id="WP_371841430.1">
    <property type="nucleotide sequence ID" value="NZ_JBGMEK010000113.1"/>
</dbReference>
<organism evidence="1 2">
    <name type="scientific">Microbulbifer epialgicus</name>
    <dbReference type="NCBI Taxonomy" id="393907"/>
    <lineage>
        <taxon>Bacteria</taxon>
        <taxon>Pseudomonadati</taxon>
        <taxon>Pseudomonadota</taxon>
        <taxon>Gammaproteobacteria</taxon>
        <taxon>Cellvibrionales</taxon>
        <taxon>Microbulbiferaceae</taxon>
        <taxon>Microbulbifer</taxon>
    </lineage>
</organism>
<evidence type="ECO:0000313" key="2">
    <source>
        <dbReference type="Proteomes" id="UP001569428"/>
    </source>
</evidence>